<dbReference type="InterPro" id="IPR050125">
    <property type="entry name" value="GPCR_opsins"/>
</dbReference>
<dbReference type="GO" id="GO:0016020">
    <property type="term" value="C:membrane"/>
    <property type="evidence" value="ECO:0007669"/>
    <property type="project" value="UniProtKB-SubCell"/>
</dbReference>
<keyword evidence="18" id="KW-1185">Reference proteome</keyword>
<dbReference type="InterPro" id="IPR027430">
    <property type="entry name" value="Retinal_BS"/>
</dbReference>
<sequence>MDYGAGAFLLVIAVLSMVGNVLVLVTAFKRFNHMKPPELLSVNLAFTDLGAAVTMYPLAIASAWNHGWLGGEASCIYYGLMGFFFGVASISTLTIMAVVRFIVSLSLQSPKEKISKRNMQVLVLCSWLYALLWALFPVLGWGKYGPEPFGTACSIAWGEITQSSVFIFSMFSMNLVIPATVIIVCYFGLALKLHIAYKSLNNSNQIPNVIRMQRKLVTIAVLISVGFIGSWTPYAIVSLWSIFHSSESIPPEVSILPCFFAKTSTVYNPLIYYLFSKNFKREVKELRWLCGRSNVPDATMQGNVTDNHIYAMCNRVRVKTASGDQSERKKTEMETKLNLTECQ</sequence>
<evidence type="ECO:0000313" key="17">
    <source>
        <dbReference type="EMBL" id="KAG7460733.1"/>
    </source>
</evidence>
<evidence type="ECO:0000256" key="1">
    <source>
        <dbReference type="ARBA" id="ARBA00004141"/>
    </source>
</evidence>
<dbReference type="PROSITE" id="PS00238">
    <property type="entry name" value="OPSIN"/>
    <property type="match status" value="1"/>
</dbReference>
<evidence type="ECO:0000256" key="8">
    <source>
        <dbReference type="ARBA" id="ARBA00023040"/>
    </source>
</evidence>
<organism evidence="17 18">
    <name type="scientific">Megalops atlanticus</name>
    <name type="common">Tarpon</name>
    <name type="synonym">Clupea gigantea</name>
    <dbReference type="NCBI Taxonomy" id="7932"/>
    <lineage>
        <taxon>Eukaryota</taxon>
        <taxon>Metazoa</taxon>
        <taxon>Chordata</taxon>
        <taxon>Craniata</taxon>
        <taxon>Vertebrata</taxon>
        <taxon>Euteleostomi</taxon>
        <taxon>Actinopterygii</taxon>
        <taxon>Neopterygii</taxon>
        <taxon>Teleostei</taxon>
        <taxon>Elopiformes</taxon>
        <taxon>Megalopidae</taxon>
        <taxon>Megalops</taxon>
    </lineage>
</organism>
<dbReference type="PRINTS" id="PR00237">
    <property type="entry name" value="GPCRRHODOPSN"/>
</dbReference>
<evidence type="ECO:0000256" key="15">
    <source>
        <dbReference type="SAM" id="Phobius"/>
    </source>
</evidence>
<dbReference type="GO" id="GO:0007602">
    <property type="term" value="P:phototransduction"/>
    <property type="evidence" value="ECO:0007669"/>
    <property type="project" value="UniProtKB-KW"/>
</dbReference>
<evidence type="ECO:0000256" key="11">
    <source>
        <dbReference type="ARBA" id="ARBA00023170"/>
    </source>
</evidence>
<evidence type="ECO:0000256" key="5">
    <source>
        <dbReference type="ARBA" id="ARBA00022925"/>
    </source>
</evidence>
<keyword evidence="7" id="KW-0157">Chromophore</keyword>
<dbReference type="EMBL" id="JAFDVH010000018">
    <property type="protein sequence ID" value="KAG7460733.1"/>
    <property type="molecule type" value="Genomic_DNA"/>
</dbReference>
<evidence type="ECO:0000256" key="14">
    <source>
        <dbReference type="SAM" id="MobiDB-lite"/>
    </source>
</evidence>
<feature type="region of interest" description="Disordered" evidence="14">
    <location>
        <begin position="323"/>
        <end position="343"/>
    </location>
</feature>
<keyword evidence="8" id="KW-0297">G-protein coupled receptor</keyword>
<dbReference type="GO" id="GO:0007601">
    <property type="term" value="P:visual perception"/>
    <property type="evidence" value="ECO:0007669"/>
    <property type="project" value="InterPro"/>
</dbReference>
<dbReference type="InterPro" id="IPR017452">
    <property type="entry name" value="GPCR_Rhodpsn_7TM"/>
</dbReference>
<evidence type="ECO:0000256" key="2">
    <source>
        <dbReference type="ARBA" id="ARBA00022543"/>
    </source>
</evidence>
<feature type="transmembrane region" description="Helical" evidence="15">
    <location>
        <begin position="6"/>
        <end position="28"/>
    </location>
</feature>
<keyword evidence="12" id="KW-0325">Glycoprotein</keyword>
<evidence type="ECO:0000256" key="10">
    <source>
        <dbReference type="ARBA" id="ARBA00023157"/>
    </source>
</evidence>
<keyword evidence="6 15" id="KW-1133">Transmembrane helix</keyword>
<evidence type="ECO:0000256" key="12">
    <source>
        <dbReference type="ARBA" id="ARBA00023180"/>
    </source>
</evidence>
<dbReference type="PANTHER" id="PTHR24240">
    <property type="entry name" value="OPSIN"/>
    <property type="match status" value="1"/>
</dbReference>
<keyword evidence="4 15" id="KW-0812">Transmembrane</keyword>
<feature type="transmembrane region" description="Helical" evidence="15">
    <location>
        <begin position="254"/>
        <end position="275"/>
    </location>
</feature>
<dbReference type="AlphaFoldDB" id="A0A9D3PLN5"/>
<feature type="transmembrane region" description="Helical" evidence="15">
    <location>
        <begin position="121"/>
        <end position="141"/>
    </location>
</feature>
<dbReference type="Proteomes" id="UP001046870">
    <property type="component" value="Chromosome 18"/>
</dbReference>
<dbReference type="FunFam" id="1.20.1070.10:FF:000219">
    <property type="entry name" value="Opsin 5-like 2"/>
    <property type="match status" value="1"/>
</dbReference>
<accession>A0A9D3PLN5</accession>
<feature type="domain" description="G-protein coupled receptors family 1 profile" evidence="16">
    <location>
        <begin position="19"/>
        <end position="272"/>
    </location>
</feature>
<keyword evidence="11" id="KW-0675">Receptor</keyword>
<dbReference type="GO" id="GO:0009881">
    <property type="term" value="F:photoreceptor activity"/>
    <property type="evidence" value="ECO:0007669"/>
    <property type="project" value="UniProtKB-KW"/>
</dbReference>
<feature type="transmembrane region" description="Helical" evidence="15">
    <location>
        <begin position="216"/>
        <end position="242"/>
    </location>
</feature>
<proteinExistence type="predicted"/>
<feature type="compositionally biased region" description="Basic and acidic residues" evidence="14">
    <location>
        <begin position="325"/>
        <end position="335"/>
    </location>
</feature>
<keyword evidence="5" id="KW-0681">Retinal protein</keyword>
<keyword evidence="9 15" id="KW-0472">Membrane</keyword>
<keyword evidence="10" id="KW-1015">Disulfide bond</keyword>
<feature type="transmembrane region" description="Helical" evidence="15">
    <location>
        <begin position="40"/>
        <end position="64"/>
    </location>
</feature>
<evidence type="ECO:0000313" key="18">
    <source>
        <dbReference type="Proteomes" id="UP001046870"/>
    </source>
</evidence>
<feature type="transmembrane region" description="Helical" evidence="15">
    <location>
        <begin position="175"/>
        <end position="195"/>
    </location>
</feature>
<evidence type="ECO:0000256" key="9">
    <source>
        <dbReference type="ARBA" id="ARBA00023136"/>
    </source>
</evidence>
<dbReference type="Gene3D" id="1.20.1070.10">
    <property type="entry name" value="Rhodopsin 7-helix transmembrane proteins"/>
    <property type="match status" value="1"/>
</dbReference>
<dbReference type="GO" id="GO:0004930">
    <property type="term" value="F:G protein-coupled receptor activity"/>
    <property type="evidence" value="ECO:0007669"/>
    <property type="project" value="UniProtKB-KW"/>
</dbReference>
<comment type="subcellular location">
    <subcellularLocation>
        <location evidence="1">Membrane</location>
        <topology evidence="1">Multi-pass membrane protein</topology>
    </subcellularLocation>
</comment>
<dbReference type="OrthoDB" id="7217071at2759"/>
<keyword evidence="3" id="KW-0716">Sensory transduction</keyword>
<keyword evidence="13" id="KW-0807">Transducer</keyword>
<feature type="transmembrane region" description="Helical" evidence="15">
    <location>
        <begin position="76"/>
        <end position="101"/>
    </location>
</feature>
<evidence type="ECO:0000256" key="7">
    <source>
        <dbReference type="ARBA" id="ARBA00022991"/>
    </source>
</evidence>
<dbReference type="Pfam" id="PF00001">
    <property type="entry name" value="7tm_1"/>
    <property type="match status" value="1"/>
</dbReference>
<reference evidence="17" key="1">
    <citation type="submission" date="2021-01" db="EMBL/GenBank/DDBJ databases">
        <authorList>
            <person name="Zahm M."/>
            <person name="Roques C."/>
            <person name="Cabau C."/>
            <person name="Klopp C."/>
            <person name="Donnadieu C."/>
            <person name="Jouanno E."/>
            <person name="Lampietro C."/>
            <person name="Louis A."/>
            <person name="Herpin A."/>
            <person name="Echchiki A."/>
            <person name="Berthelot C."/>
            <person name="Parey E."/>
            <person name="Roest-Crollius H."/>
            <person name="Braasch I."/>
            <person name="Postlethwait J."/>
            <person name="Bobe J."/>
            <person name="Montfort J."/>
            <person name="Bouchez O."/>
            <person name="Begum T."/>
            <person name="Mejri S."/>
            <person name="Adams A."/>
            <person name="Chen W.-J."/>
            <person name="Guiguen Y."/>
        </authorList>
    </citation>
    <scope>NUCLEOTIDE SEQUENCE</scope>
    <source>
        <strain evidence="17">YG-15Mar2019-1</strain>
        <tissue evidence="17">Brain</tissue>
    </source>
</reference>
<dbReference type="InterPro" id="IPR002962">
    <property type="entry name" value="Peropsin"/>
</dbReference>
<dbReference type="PROSITE" id="PS50262">
    <property type="entry name" value="G_PROTEIN_RECEP_F1_2"/>
    <property type="match status" value="1"/>
</dbReference>
<name>A0A9D3PLN5_MEGAT</name>
<evidence type="ECO:0000256" key="13">
    <source>
        <dbReference type="ARBA" id="ARBA00023224"/>
    </source>
</evidence>
<evidence type="ECO:0000256" key="3">
    <source>
        <dbReference type="ARBA" id="ARBA00022606"/>
    </source>
</evidence>
<dbReference type="InterPro" id="IPR000276">
    <property type="entry name" value="GPCR_Rhodpsn"/>
</dbReference>
<keyword evidence="2" id="KW-0600">Photoreceptor protein</keyword>
<evidence type="ECO:0000259" key="16">
    <source>
        <dbReference type="PROSITE" id="PS50262"/>
    </source>
</evidence>
<evidence type="ECO:0000256" key="6">
    <source>
        <dbReference type="ARBA" id="ARBA00022989"/>
    </source>
</evidence>
<evidence type="ECO:0000256" key="4">
    <source>
        <dbReference type="ARBA" id="ARBA00022692"/>
    </source>
</evidence>
<comment type="caution">
    <text evidence="17">The sequence shown here is derived from an EMBL/GenBank/DDBJ whole genome shotgun (WGS) entry which is preliminary data.</text>
</comment>
<gene>
    <name evidence="17" type="ORF">MATL_G00201940</name>
</gene>
<dbReference type="PRINTS" id="PR01244">
    <property type="entry name" value="PEROPSIN"/>
</dbReference>
<protein>
    <recommendedName>
        <fullName evidence="16">G-protein coupled receptors family 1 profile domain-containing protein</fullName>
    </recommendedName>
</protein>
<dbReference type="SUPFAM" id="SSF81321">
    <property type="entry name" value="Family A G protein-coupled receptor-like"/>
    <property type="match status" value="1"/>
</dbReference>